<evidence type="ECO:0000313" key="2">
    <source>
        <dbReference type="EMBL" id="MCD7448099.1"/>
    </source>
</evidence>
<accession>A0ABS8RMR1</accession>
<proteinExistence type="predicted"/>
<keyword evidence="3" id="KW-1185">Reference proteome</keyword>
<evidence type="ECO:0000313" key="3">
    <source>
        <dbReference type="Proteomes" id="UP000823775"/>
    </source>
</evidence>
<dbReference type="Proteomes" id="UP000823775">
    <property type="component" value="Unassembled WGS sequence"/>
</dbReference>
<evidence type="ECO:0000256" key="1">
    <source>
        <dbReference type="SAM" id="Phobius"/>
    </source>
</evidence>
<comment type="caution">
    <text evidence="2">The sequence shown here is derived from an EMBL/GenBank/DDBJ whole genome shotgun (WGS) entry which is preliminary data.</text>
</comment>
<dbReference type="EMBL" id="JACEIK010000052">
    <property type="protein sequence ID" value="MCD7448099.1"/>
    <property type="molecule type" value="Genomic_DNA"/>
</dbReference>
<feature type="transmembrane region" description="Helical" evidence="1">
    <location>
        <begin position="41"/>
        <end position="65"/>
    </location>
</feature>
<keyword evidence="1" id="KW-0472">Membrane</keyword>
<organism evidence="2 3">
    <name type="scientific">Datura stramonium</name>
    <name type="common">Jimsonweed</name>
    <name type="synonym">Common thornapple</name>
    <dbReference type="NCBI Taxonomy" id="4076"/>
    <lineage>
        <taxon>Eukaryota</taxon>
        <taxon>Viridiplantae</taxon>
        <taxon>Streptophyta</taxon>
        <taxon>Embryophyta</taxon>
        <taxon>Tracheophyta</taxon>
        <taxon>Spermatophyta</taxon>
        <taxon>Magnoliopsida</taxon>
        <taxon>eudicotyledons</taxon>
        <taxon>Gunneridae</taxon>
        <taxon>Pentapetalae</taxon>
        <taxon>asterids</taxon>
        <taxon>lamiids</taxon>
        <taxon>Solanales</taxon>
        <taxon>Solanaceae</taxon>
        <taxon>Solanoideae</taxon>
        <taxon>Datureae</taxon>
        <taxon>Datura</taxon>
    </lineage>
</organism>
<keyword evidence="1" id="KW-0812">Transmembrane</keyword>
<protein>
    <submittedName>
        <fullName evidence="2">Uncharacterized protein</fullName>
    </submittedName>
</protein>
<reference evidence="2 3" key="1">
    <citation type="journal article" date="2021" name="BMC Genomics">
        <title>Datura genome reveals duplications of psychoactive alkaloid biosynthetic genes and high mutation rate following tissue culture.</title>
        <authorList>
            <person name="Rajewski A."/>
            <person name="Carter-House D."/>
            <person name="Stajich J."/>
            <person name="Litt A."/>
        </authorList>
    </citation>
    <scope>NUCLEOTIDE SEQUENCE [LARGE SCALE GENOMIC DNA]</scope>
    <source>
        <strain evidence="2">AR-01</strain>
    </source>
</reference>
<gene>
    <name evidence="2" type="ORF">HAX54_038193</name>
</gene>
<sequence length="273" mass="31805">MENMINEYLLMSLKQQTSYFFELVKTKAIEVLAHQQEYEHLLIITTIVTLFFGCYLIVVFSGHLWKKRKRVLTRSMSIGVLHGGELALQRLVDYHEAKANFPLLNSSETELDALLNVERPHFKELQRCTAKMEMSGKETHALMKLEAAVREARSKGKPHEAYEFEMLLVETLIYQGEFSKALSYQCLQDKFITDARRPLYKAILYLLLGTYTEEAAKNCWREFKRMRKDLKRPGNLQDAQLLEISSDFNKFKTVVASLREDIQEEGKPIKINK</sequence>
<dbReference type="PANTHER" id="PTHR36350:SF3">
    <property type="entry name" value="TRANSMEMBRANE PROTEIN"/>
    <property type="match status" value="1"/>
</dbReference>
<name>A0ABS8RMR1_DATST</name>
<dbReference type="PANTHER" id="PTHR36350">
    <property type="entry name" value="TRANSMEMBRANE PROTEIN"/>
    <property type="match status" value="1"/>
</dbReference>
<keyword evidence="1" id="KW-1133">Transmembrane helix</keyword>